<sequence>MLRLLDFSSNSSHIPMAESLQDHLPSAGYGFSPAGSALSGTQGDNRGFLQVLDEVSRLRMLTVDLQQANLEKGQRIAALELEKDGLAFQATTYNAREDQWASAARPYGHPICHSPALQPADASLVVYYEQTKYTNQVTKKSQSARQLALPSARNNPELLRLLKFKETDYLEFSDGTPLERQEVTATFRSIMQFFASVGCPPTTFSKADIMQCNFFRFSMATAFPYLLNAKTYWKIDKIWSAYFSSYNASKKHSNIIKIKDTDANTNTNLSGVKRPASRLANASSTKRARRDISPCKDVPPTLPTSSVSSPLLSTPAVLSESVPATETLPSSLPVASISGTSLIPLSPSFSPSLEKNSTPEPGPKPLPPVQLFKGIRASIPSRLPARLLRNATATTTTTTTTPVAKDTAPTTDVDDAPMADDTDMDGTKGLPSDVATPLPPATKARQSKAWTPPNSNNLQIIRMRVARIWRALADTNEFATKQDFLTCRVANRQVANQRERKLQNRSACGGTSIRPSSDSAGRLDKIG</sequence>
<proteinExistence type="predicted"/>
<dbReference type="AlphaFoldDB" id="A0A0D7ASA7"/>
<protein>
    <submittedName>
        <fullName evidence="2">Uncharacterized protein</fullName>
    </submittedName>
</protein>
<dbReference type="EMBL" id="KN881046">
    <property type="protein sequence ID" value="KIY61117.1"/>
    <property type="molecule type" value="Genomic_DNA"/>
</dbReference>
<keyword evidence="3" id="KW-1185">Reference proteome</keyword>
<feature type="compositionally biased region" description="Low complexity" evidence="1">
    <location>
        <begin position="303"/>
        <end position="313"/>
    </location>
</feature>
<feature type="region of interest" description="Disordered" evidence="1">
    <location>
        <begin position="266"/>
        <end position="313"/>
    </location>
</feature>
<feature type="compositionally biased region" description="Low complexity" evidence="1">
    <location>
        <begin position="391"/>
        <end position="411"/>
    </location>
</feature>
<feature type="region of interest" description="Disordered" evidence="1">
    <location>
        <begin position="390"/>
        <end position="453"/>
    </location>
</feature>
<accession>A0A0D7ASA7</accession>
<organism evidence="2 3">
    <name type="scientific">Cylindrobasidium torrendii FP15055 ss-10</name>
    <dbReference type="NCBI Taxonomy" id="1314674"/>
    <lineage>
        <taxon>Eukaryota</taxon>
        <taxon>Fungi</taxon>
        <taxon>Dikarya</taxon>
        <taxon>Basidiomycota</taxon>
        <taxon>Agaricomycotina</taxon>
        <taxon>Agaricomycetes</taxon>
        <taxon>Agaricomycetidae</taxon>
        <taxon>Agaricales</taxon>
        <taxon>Marasmiineae</taxon>
        <taxon>Physalacriaceae</taxon>
        <taxon>Cylindrobasidium</taxon>
    </lineage>
</organism>
<feature type="region of interest" description="Disordered" evidence="1">
    <location>
        <begin position="348"/>
        <end position="367"/>
    </location>
</feature>
<dbReference type="Proteomes" id="UP000054007">
    <property type="component" value="Unassembled WGS sequence"/>
</dbReference>
<feature type="compositionally biased region" description="Acidic residues" evidence="1">
    <location>
        <begin position="412"/>
        <end position="424"/>
    </location>
</feature>
<evidence type="ECO:0000313" key="2">
    <source>
        <dbReference type="EMBL" id="KIY61117.1"/>
    </source>
</evidence>
<feature type="region of interest" description="Disordered" evidence="1">
    <location>
        <begin position="498"/>
        <end position="527"/>
    </location>
</feature>
<evidence type="ECO:0000256" key="1">
    <source>
        <dbReference type="SAM" id="MobiDB-lite"/>
    </source>
</evidence>
<gene>
    <name evidence="2" type="ORF">CYLTODRAFT_460123</name>
</gene>
<name>A0A0D7ASA7_9AGAR</name>
<reference evidence="2 3" key="1">
    <citation type="journal article" date="2015" name="Fungal Genet. Biol.">
        <title>Evolution of novel wood decay mechanisms in Agaricales revealed by the genome sequences of Fistulina hepatica and Cylindrobasidium torrendii.</title>
        <authorList>
            <person name="Floudas D."/>
            <person name="Held B.W."/>
            <person name="Riley R."/>
            <person name="Nagy L.G."/>
            <person name="Koehler G."/>
            <person name="Ransdell A.S."/>
            <person name="Younus H."/>
            <person name="Chow J."/>
            <person name="Chiniquy J."/>
            <person name="Lipzen A."/>
            <person name="Tritt A."/>
            <person name="Sun H."/>
            <person name="Haridas S."/>
            <person name="LaButti K."/>
            <person name="Ohm R.A."/>
            <person name="Kues U."/>
            <person name="Blanchette R.A."/>
            <person name="Grigoriev I.V."/>
            <person name="Minto R.E."/>
            <person name="Hibbett D.S."/>
        </authorList>
    </citation>
    <scope>NUCLEOTIDE SEQUENCE [LARGE SCALE GENOMIC DNA]</scope>
    <source>
        <strain evidence="2 3">FP15055 ss-10</strain>
    </source>
</reference>
<evidence type="ECO:0000313" key="3">
    <source>
        <dbReference type="Proteomes" id="UP000054007"/>
    </source>
</evidence>